<evidence type="ECO:0000313" key="3">
    <source>
        <dbReference type="Proteomes" id="UP001388673"/>
    </source>
</evidence>
<dbReference type="Proteomes" id="UP001388673">
    <property type="component" value="Unassembled WGS sequence"/>
</dbReference>
<dbReference type="Gene3D" id="3.40.50.720">
    <property type="entry name" value="NAD(P)-binding Rossmann-like Domain"/>
    <property type="match status" value="1"/>
</dbReference>
<dbReference type="RefSeq" id="XP_066801326.1">
    <property type="nucleotide sequence ID" value="XM_066947867.1"/>
</dbReference>
<dbReference type="SUPFAM" id="SSF51735">
    <property type="entry name" value="NAD(P)-binding Rossmann-fold domains"/>
    <property type="match status" value="1"/>
</dbReference>
<proteinExistence type="predicted"/>
<gene>
    <name evidence="2" type="ORF">IAR55_004770</name>
</gene>
<dbReference type="GeneID" id="92182028"/>
<dbReference type="AlphaFoldDB" id="A0AAW0YW16"/>
<dbReference type="InterPro" id="IPR002347">
    <property type="entry name" value="SDR_fam"/>
</dbReference>
<comment type="caution">
    <text evidence="2">The sequence shown here is derived from an EMBL/GenBank/DDBJ whole genome shotgun (WGS) entry which is preliminary data.</text>
</comment>
<dbReference type="PANTHER" id="PTHR43157:SF31">
    <property type="entry name" value="PHOSPHATIDYLINOSITOL-GLYCAN BIOSYNTHESIS CLASS F PROTEIN"/>
    <property type="match status" value="1"/>
</dbReference>
<keyword evidence="3" id="KW-1185">Reference proteome</keyword>
<dbReference type="InterPro" id="IPR036291">
    <property type="entry name" value="NAD(P)-bd_dom_sf"/>
</dbReference>
<evidence type="ECO:0000313" key="2">
    <source>
        <dbReference type="EMBL" id="KAK8849438.1"/>
    </source>
</evidence>
<accession>A0AAW0YW16</accession>
<dbReference type="GO" id="GO:0016491">
    <property type="term" value="F:oxidoreductase activity"/>
    <property type="evidence" value="ECO:0007669"/>
    <property type="project" value="UniProtKB-KW"/>
</dbReference>
<dbReference type="PANTHER" id="PTHR43157">
    <property type="entry name" value="PHOSPHATIDYLINOSITOL-GLYCAN BIOSYNTHESIS CLASS F PROTEIN-RELATED"/>
    <property type="match status" value="1"/>
</dbReference>
<dbReference type="EMBL" id="JBCAWK010000009">
    <property type="protein sequence ID" value="KAK8849438.1"/>
    <property type="molecule type" value="Genomic_DNA"/>
</dbReference>
<name>A0AAW0YW16_9TREE</name>
<evidence type="ECO:0008006" key="4">
    <source>
        <dbReference type="Google" id="ProtNLM"/>
    </source>
</evidence>
<protein>
    <recommendedName>
        <fullName evidence="4">NAD(P)-binding protein</fullName>
    </recommendedName>
</protein>
<dbReference type="PRINTS" id="PR00081">
    <property type="entry name" value="GDHRDH"/>
</dbReference>
<dbReference type="KEGG" id="kne:92182028"/>
<sequence>MADSASEQGMDLTPLRSIWELFTTDFPAPKVDLNGRTVLVTGGNTGLGYAAVLHYARSTASRIIIASRDTKRISAAIAQVYRDVPSYRGRIDAMELDLSSFESVRAFCKAVRADPGRLDIVVANAGIMRAEYTKTADGYESVLQVNGLATGLMALLLLPKLEQTAALPVPAGSEELKPSMSIVASDVHYFAVFPQQDTAGPLIDALNDPKLFGDINERYYMSKVLSVFTARELAKHPAVTSGKVIVTSVNPGMCKSGFRDDMGWFVAMILNWIAWTTEKGTRNFLYATTQNCRPGSFISSCNEQPVSNFVVSPKGKETQAKYWDEAVKIWRKVAPETDDVLGG</sequence>
<evidence type="ECO:0000256" key="1">
    <source>
        <dbReference type="ARBA" id="ARBA00023002"/>
    </source>
</evidence>
<reference evidence="2 3" key="1">
    <citation type="journal article" date="2024" name="bioRxiv">
        <title>Comparative genomics of Cryptococcus and Kwoniella reveals pathogenesis evolution and contrasting karyotype dynamics via intercentromeric recombination or chromosome fusion.</title>
        <authorList>
            <person name="Coelho M.A."/>
            <person name="David-Palma M."/>
            <person name="Shea T."/>
            <person name="Bowers K."/>
            <person name="McGinley-Smith S."/>
            <person name="Mohammad A.W."/>
            <person name="Gnirke A."/>
            <person name="Yurkov A.M."/>
            <person name="Nowrousian M."/>
            <person name="Sun S."/>
            <person name="Cuomo C.A."/>
            <person name="Heitman J."/>
        </authorList>
    </citation>
    <scope>NUCLEOTIDE SEQUENCE [LARGE SCALE GENOMIC DNA]</scope>
    <source>
        <strain evidence="2 3">CBS 13917</strain>
    </source>
</reference>
<keyword evidence="1" id="KW-0560">Oxidoreductase</keyword>
<dbReference type="Pfam" id="PF00106">
    <property type="entry name" value="adh_short"/>
    <property type="match status" value="1"/>
</dbReference>
<organism evidence="2 3">
    <name type="scientific">Kwoniella newhampshirensis</name>
    <dbReference type="NCBI Taxonomy" id="1651941"/>
    <lineage>
        <taxon>Eukaryota</taxon>
        <taxon>Fungi</taxon>
        <taxon>Dikarya</taxon>
        <taxon>Basidiomycota</taxon>
        <taxon>Agaricomycotina</taxon>
        <taxon>Tremellomycetes</taxon>
        <taxon>Tremellales</taxon>
        <taxon>Cryptococcaceae</taxon>
        <taxon>Kwoniella</taxon>
    </lineage>
</organism>